<keyword evidence="7" id="KW-0472">Membrane</keyword>
<comment type="catalytic activity">
    <reaction evidence="1">
        <text>Hydrolysis of terminal non-reducing N-acetyl-D-hexosamine residues in N-acetyl-beta-D-hexosaminides.</text>
        <dbReference type="EC" id="3.2.1.52"/>
    </reaction>
</comment>
<evidence type="ECO:0000256" key="1">
    <source>
        <dbReference type="ARBA" id="ARBA00001231"/>
    </source>
</evidence>
<comment type="similarity">
    <text evidence="2">Belongs to the glycosyl hydrolase 3 family.</text>
</comment>
<evidence type="ECO:0000256" key="3">
    <source>
        <dbReference type="ARBA" id="ARBA00012663"/>
    </source>
</evidence>
<dbReference type="PANTHER" id="PTHR30480:SF13">
    <property type="entry name" value="BETA-HEXOSAMINIDASE"/>
    <property type="match status" value="1"/>
</dbReference>
<dbReference type="Proteomes" id="UP000190814">
    <property type="component" value="Unassembled WGS sequence"/>
</dbReference>
<dbReference type="GO" id="GO:0009254">
    <property type="term" value="P:peptidoglycan turnover"/>
    <property type="evidence" value="ECO:0007669"/>
    <property type="project" value="TreeGrafter"/>
</dbReference>
<accession>A0A1T4V8B5</accession>
<feature type="region of interest" description="Disordered" evidence="6">
    <location>
        <begin position="52"/>
        <end position="75"/>
    </location>
</feature>
<dbReference type="GO" id="GO:0004563">
    <property type="term" value="F:beta-N-acetylhexosaminidase activity"/>
    <property type="evidence" value="ECO:0007669"/>
    <property type="project" value="UniProtKB-EC"/>
</dbReference>
<evidence type="ECO:0000256" key="7">
    <source>
        <dbReference type="SAM" id="Phobius"/>
    </source>
</evidence>
<proteinExistence type="inferred from homology"/>
<feature type="transmembrane region" description="Helical" evidence="7">
    <location>
        <begin position="12"/>
        <end position="31"/>
    </location>
</feature>
<evidence type="ECO:0000259" key="8">
    <source>
        <dbReference type="Pfam" id="PF00933"/>
    </source>
</evidence>
<dbReference type="Pfam" id="PF00933">
    <property type="entry name" value="Glyco_hydro_3"/>
    <property type="match status" value="1"/>
</dbReference>
<dbReference type="InterPro" id="IPR036962">
    <property type="entry name" value="Glyco_hydro_3_N_sf"/>
</dbReference>
<keyword evidence="7" id="KW-0812">Transmembrane</keyword>
<dbReference type="AlphaFoldDB" id="A0A1T4V8B5"/>
<protein>
    <recommendedName>
        <fullName evidence="3">beta-N-acetylhexosaminidase</fullName>
        <ecNumber evidence="3">3.2.1.52</ecNumber>
    </recommendedName>
</protein>
<dbReference type="InterPro" id="IPR001764">
    <property type="entry name" value="Glyco_hydro_3_N"/>
</dbReference>
<keyword evidence="5" id="KW-0326">Glycosidase</keyword>
<evidence type="ECO:0000256" key="4">
    <source>
        <dbReference type="ARBA" id="ARBA00022801"/>
    </source>
</evidence>
<organism evidence="9 10">
    <name type="scientific">Eubacterium uniforme</name>
    <dbReference type="NCBI Taxonomy" id="39495"/>
    <lineage>
        <taxon>Bacteria</taxon>
        <taxon>Bacillati</taxon>
        <taxon>Bacillota</taxon>
        <taxon>Clostridia</taxon>
        <taxon>Eubacteriales</taxon>
        <taxon>Eubacteriaceae</taxon>
        <taxon>Eubacterium</taxon>
    </lineage>
</organism>
<keyword evidence="7" id="KW-1133">Transmembrane helix</keyword>
<dbReference type="InterPro" id="IPR017853">
    <property type="entry name" value="GH"/>
</dbReference>
<dbReference type="OrthoDB" id="9805821at2"/>
<evidence type="ECO:0000313" key="9">
    <source>
        <dbReference type="EMBL" id="SKA61194.1"/>
    </source>
</evidence>
<name>A0A1T4V8B5_9FIRM</name>
<keyword evidence="4" id="KW-0378">Hydrolase</keyword>
<dbReference type="EC" id="3.2.1.52" evidence="3"/>
<dbReference type="InterPro" id="IPR050226">
    <property type="entry name" value="NagZ_Beta-hexosaminidase"/>
</dbReference>
<dbReference type="Gene3D" id="3.20.20.300">
    <property type="entry name" value="Glycoside hydrolase, family 3, N-terminal domain"/>
    <property type="match status" value="1"/>
</dbReference>
<dbReference type="STRING" id="39495.SAMN02745111_00401"/>
<evidence type="ECO:0000313" key="10">
    <source>
        <dbReference type="Proteomes" id="UP000190814"/>
    </source>
</evidence>
<dbReference type="EMBL" id="FUXZ01000003">
    <property type="protein sequence ID" value="SKA61194.1"/>
    <property type="molecule type" value="Genomic_DNA"/>
</dbReference>
<evidence type="ECO:0000256" key="6">
    <source>
        <dbReference type="SAM" id="MobiDB-lite"/>
    </source>
</evidence>
<keyword evidence="10" id="KW-1185">Reference proteome</keyword>
<dbReference type="PANTHER" id="PTHR30480">
    <property type="entry name" value="BETA-HEXOSAMINIDASE-RELATED"/>
    <property type="match status" value="1"/>
</dbReference>
<reference evidence="9 10" key="1">
    <citation type="submission" date="2017-02" db="EMBL/GenBank/DDBJ databases">
        <authorList>
            <person name="Peterson S.W."/>
        </authorList>
    </citation>
    <scope>NUCLEOTIDE SEQUENCE [LARGE SCALE GENOMIC DNA]</scope>
    <source>
        <strain evidence="9 10">ATCC 35992</strain>
    </source>
</reference>
<sequence length="425" mass="45774">MLEKFEKLTTEVKIILGMIVALFIVSFILIFNGNNTSNKKNGKETVNLTVDEGMTKETETQTEPVTEEGNQKEASLNAKNDAEKLMKDMSLHDKICQMFIVSPEELTGVSLATLAGDTTKASIEKNPVGGIIYFEKNIKKRDQIKEMIEGTKKYAKDYNNVPLFACVDEEGGKVSRVASALDDVTKLDSMYSYKDKGTDTARSNAKTIAESIAELGFNVDFAPVADTFSNSSNDVIGDRCYSDSYEECASLVSNAVKGFADGDVLCTLKHFPGHGDASGDSHDGAAKSDKTLEELKKEDLVPFVSGIKAGAPFVMVGHITMSDVDNEIASLSKTIITDTLKGELGYQGIVITDALDMGAITSSYKSDEAAIKAIEAGADMLLSPASLEDAVKGVEAAVKDGKISEDRINESVLKILTLKCDSLDQ</sequence>
<evidence type="ECO:0000256" key="5">
    <source>
        <dbReference type="ARBA" id="ARBA00023295"/>
    </source>
</evidence>
<dbReference type="RefSeq" id="WP_159444254.1">
    <property type="nucleotide sequence ID" value="NZ_FUXZ01000003.1"/>
</dbReference>
<feature type="domain" description="Glycoside hydrolase family 3 N-terminal" evidence="8">
    <location>
        <begin position="91"/>
        <end position="418"/>
    </location>
</feature>
<dbReference type="GO" id="GO:0005975">
    <property type="term" value="P:carbohydrate metabolic process"/>
    <property type="evidence" value="ECO:0007669"/>
    <property type="project" value="InterPro"/>
</dbReference>
<gene>
    <name evidence="9" type="ORF">SAMN02745111_00401</name>
</gene>
<dbReference type="SUPFAM" id="SSF51445">
    <property type="entry name" value="(Trans)glycosidases"/>
    <property type="match status" value="1"/>
</dbReference>
<evidence type="ECO:0000256" key="2">
    <source>
        <dbReference type="ARBA" id="ARBA00005336"/>
    </source>
</evidence>